<name>A0A1E3JBX4_9TREE</name>
<dbReference type="RefSeq" id="XP_019032204.1">
    <property type="nucleotide sequence ID" value="XM_019175714.1"/>
</dbReference>
<reference evidence="1 2" key="1">
    <citation type="submission" date="2016-06" db="EMBL/GenBank/DDBJ databases">
        <title>Evolution of pathogenesis and genome organization in the Tremellales.</title>
        <authorList>
            <person name="Cuomo C."/>
            <person name="Litvintseva A."/>
            <person name="Heitman J."/>
            <person name="Chen Y."/>
            <person name="Sun S."/>
            <person name="Springer D."/>
            <person name="Dromer F."/>
            <person name="Young S."/>
            <person name="Zeng Q."/>
            <person name="Chapman S."/>
            <person name="Gujja S."/>
            <person name="Saif S."/>
            <person name="Birren B."/>
        </authorList>
    </citation>
    <scope>NUCLEOTIDE SEQUENCE [LARGE SCALE GENOMIC DNA]</scope>
    <source>
        <strain evidence="1 2">CBS 7118</strain>
    </source>
</reference>
<comment type="caution">
    <text evidence="1">The sequence shown here is derived from an EMBL/GenBank/DDBJ whole genome shotgun (WGS) entry which is preliminary data.</text>
</comment>
<proteinExistence type="predicted"/>
<protein>
    <submittedName>
        <fullName evidence="1">Uncharacterized protein</fullName>
    </submittedName>
</protein>
<accession>A0A1E3JBX4</accession>
<sequence>MALSTSTYPVDAVAVSPNAVIAPIASWDLAGEVAGLFCDVRRAVGLLPTSTKSAMVAKMAATAYRWVENVPTSDINFKINGGNIIGETDVMWI</sequence>
<keyword evidence="2" id="KW-1185">Reference proteome</keyword>
<evidence type="ECO:0000313" key="2">
    <source>
        <dbReference type="Proteomes" id="UP000094819"/>
    </source>
</evidence>
<dbReference type="GeneID" id="30192799"/>
<dbReference type="Proteomes" id="UP000094819">
    <property type="component" value="Unassembled WGS sequence"/>
</dbReference>
<gene>
    <name evidence="1" type="ORF">L198_03586</name>
</gene>
<evidence type="ECO:0000313" key="1">
    <source>
        <dbReference type="EMBL" id="ODN98342.1"/>
    </source>
</evidence>
<dbReference type="AlphaFoldDB" id="A0A1E3JBX4"/>
<organism evidence="1 2">
    <name type="scientific">Cryptococcus wingfieldii CBS 7118</name>
    <dbReference type="NCBI Taxonomy" id="1295528"/>
    <lineage>
        <taxon>Eukaryota</taxon>
        <taxon>Fungi</taxon>
        <taxon>Dikarya</taxon>
        <taxon>Basidiomycota</taxon>
        <taxon>Agaricomycotina</taxon>
        <taxon>Tremellomycetes</taxon>
        <taxon>Tremellales</taxon>
        <taxon>Cryptococcaceae</taxon>
        <taxon>Cryptococcus</taxon>
    </lineage>
</organism>
<dbReference type="EMBL" id="AWGH01000009">
    <property type="protein sequence ID" value="ODN98342.1"/>
    <property type="molecule type" value="Genomic_DNA"/>
</dbReference>